<comment type="caution">
    <text evidence="9">The sequence shown here is derived from an EMBL/GenBank/DDBJ whole genome shotgun (WGS) entry which is preliminary data.</text>
</comment>
<dbReference type="InterPro" id="IPR009445">
    <property type="entry name" value="TMEM85/Emc4"/>
</dbReference>
<keyword evidence="5" id="KW-0256">Endoplasmic reticulum</keyword>
<evidence type="ECO:0000256" key="2">
    <source>
        <dbReference type="ARBA" id="ARBA00007715"/>
    </source>
</evidence>
<comment type="similarity">
    <text evidence="2">Belongs to the EMC4 family.</text>
</comment>
<keyword evidence="10" id="KW-1185">Reference proteome</keyword>
<dbReference type="AlphaFoldDB" id="A0AAV9XWG1"/>
<evidence type="ECO:0000256" key="1">
    <source>
        <dbReference type="ARBA" id="ARBA00004477"/>
    </source>
</evidence>
<keyword evidence="4 8" id="KW-0812">Transmembrane</keyword>
<dbReference type="GO" id="GO:0005789">
    <property type="term" value="C:endoplasmic reticulum membrane"/>
    <property type="evidence" value="ECO:0007669"/>
    <property type="project" value="UniProtKB-SubCell"/>
</dbReference>
<evidence type="ECO:0000256" key="8">
    <source>
        <dbReference type="SAM" id="Phobius"/>
    </source>
</evidence>
<accession>A0AAV9XWG1</accession>
<evidence type="ECO:0000256" key="4">
    <source>
        <dbReference type="ARBA" id="ARBA00022692"/>
    </source>
</evidence>
<gene>
    <name evidence="9" type="ORF">RS030_233521</name>
</gene>
<dbReference type="Pfam" id="PF06417">
    <property type="entry name" value="EMC4"/>
    <property type="match status" value="1"/>
</dbReference>
<keyword evidence="6 8" id="KW-1133">Transmembrane helix</keyword>
<evidence type="ECO:0000313" key="10">
    <source>
        <dbReference type="Proteomes" id="UP001311799"/>
    </source>
</evidence>
<sequence length="123" mass="14083">MEVDSINKKAWNNSLFPLKSMSMTFFMLYINGNRAGIFSILIIGYALINSVKTLLSINEHFRELENISGKTFIIQRSLYFLYSIFGVIFVAYKLGNMGLIPVSRGDYIHQIPPRNFDIHNVGI</sequence>
<evidence type="ECO:0000256" key="6">
    <source>
        <dbReference type="ARBA" id="ARBA00022989"/>
    </source>
</evidence>
<feature type="transmembrane region" description="Helical" evidence="8">
    <location>
        <begin position="78"/>
        <end position="95"/>
    </location>
</feature>
<comment type="subcellular location">
    <subcellularLocation>
        <location evidence="1">Endoplasmic reticulum membrane</location>
        <topology evidence="1">Multi-pass membrane protein</topology>
    </subcellularLocation>
</comment>
<proteinExistence type="inferred from homology"/>
<evidence type="ECO:0000256" key="3">
    <source>
        <dbReference type="ARBA" id="ARBA00020820"/>
    </source>
</evidence>
<organism evidence="9 10">
    <name type="scientific">Cryptosporidium xiaoi</name>
    <dbReference type="NCBI Taxonomy" id="659607"/>
    <lineage>
        <taxon>Eukaryota</taxon>
        <taxon>Sar</taxon>
        <taxon>Alveolata</taxon>
        <taxon>Apicomplexa</taxon>
        <taxon>Conoidasida</taxon>
        <taxon>Coccidia</taxon>
        <taxon>Eucoccidiorida</taxon>
        <taxon>Eimeriorina</taxon>
        <taxon>Cryptosporidiidae</taxon>
        <taxon>Cryptosporidium</taxon>
    </lineage>
</organism>
<evidence type="ECO:0000313" key="9">
    <source>
        <dbReference type="EMBL" id="KAK6589110.1"/>
    </source>
</evidence>
<keyword evidence="7 8" id="KW-0472">Membrane</keyword>
<dbReference type="EMBL" id="JAWDEY010000015">
    <property type="protein sequence ID" value="KAK6589110.1"/>
    <property type="molecule type" value="Genomic_DNA"/>
</dbReference>
<dbReference type="Proteomes" id="UP001311799">
    <property type="component" value="Unassembled WGS sequence"/>
</dbReference>
<dbReference type="PANTHER" id="PTHR19315">
    <property type="entry name" value="ER MEMBRANE PROTEIN COMPLEX SUBUNIT 4"/>
    <property type="match status" value="1"/>
</dbReference>
<name>A0AAV9XWG1_9CRYT</name>
<protein>
    <recommendedName>
        <fullName evidence="3">ER membrane protein complex subunit 4</fullName>
    </recommendedName>
</protein>
<evidence type="ECO:0000256" key="5">
    <source>
        <dbReference type="ARBA" id="ARBA00022824"/>
    </source>
</evidence>
<reference evidence="9 10" key="1">
    <citation type="submission" date="2023-10" db="EMBL/GenBank/DDBJ databases">
        <title>Comparative genomics analysis reveals potential genetic determinants of host preference in Cryptosporidium xiaoi.</title>
        <authorList>
            <person name="Xiao L."/>
            <person name="Li J."/>
        </authorList>
    </citation>
    <scope>NUCLEOTIDE SEQUENCE [LARGE SCALE GENOMIC DNA]</scope>
    <source>
        <strain evidence="9 10">52996</strain>
    </source>
</reference>
<evidence type="ECO:0000256" key="7">
    <source>
        <dbReference type="ARBA" id="ARBA00023136"/>
    </source>
</evidence>
<feature type="transmembrane region" description="Helical" evidence="8">
    <location>
        <begin position="36"/>
        <end position="57"/>
    </location>
</feature>